<dbReference type="PANTHER" id="PTHR37826">
    <property type="entry name" value="FLOTILLIN BAND_7_5 DOMAIN PROTEIN"/>
    <property type="match status" value="1"/>
</dbReference>
<accession>A0A4R6WQS6</accession>
<evidence type="ECO:0000259" key="2">
    <source>
        <dbReference type="Pfam" id="PF13421"/>
    </source>
</evidence>
<sequence>MGLFNFFKKQVATVIEWQPQAPGLLVWKYPAATDEIKNASKLIIAPGQGCVLVYEGKITDVIDTEGVYNIRTDNHPFITSLLKVAQLFESEHKMGLYFYRKAEVVNQGWGTSSPIKYMDEYYKIPIQLSAFGNFSYRLSDAGRFFTEYVGSQDTYSTEAFREAIQARIQQVLTSCLAEEKMPYTKIDAEIARLSTTMRDRLVQDFEAFGLVLRDFRIEGNSFDEETQTRIGKIADITADSHAASEGGLSYVELEKLRALRDAAKNEGGLAGAGVGLGAGMSLGKVFSNSIDEVTQPTVGVDPMEQLRKLKLLLDENIITQEEFEEKKKDYLNKL</sequence>
<feature type="domain" description="SHOCT" evidence="1">
    <location>
        <begin position="304"/>
        <end position="331"/>
    </location>
</feature>
<gene>
    <name evidence="3" type="ORF">CLV99_0259</name>
</gene>
<dbReference type="CDD" id="cd03408">
    <property type="entry name" value="SPFH_like_u1"/>
    <property type="match status" value="1"/>
</dbReference>
<protein>
    <submittedName>
        <fullName evidence="3">Membrane protease subunit (Stomatin/prohibitin family)</fullName>
    </submittedName>
</protein>
<comment type="caution">
    <text evidence="3">The sequence shown here is derived from an EMBL/GenBank/DDBJ whole genome shotgun (WGS) entry which is preliminary data.</text>
</comment>
<organism evidence="3 4">
    <name type="scientific">Sphingobacterium yanglingense</name>
    <dbReference type="NCBI Taxonomy" id="1437280"/>
    <lineage>
        <taxon>Bacteria</taxon>
        <taxon>Pseudomonadati</taxon>
        <taxon>Bacteroidota</taxon>
        <taxon>Sphingobacteriia</taxon>
        <taxon>Sphingobacteriales</taxon>
        <taxon>Sphingobacteriaceae</taxon>
        <taxon>Sphingobacterium</taxon>
    </lineage>
</organism>
<dbReference type="SUPFAM" id="SSF117892">
    <property type="entry name" value="Band 7/SPFH domain"/>
    <property type="match status" value="1"/>
</dbReference>
<evidence type="ECO:0000259" key="1">
    <source>
        <dbReference type="Pfam" id="PF09851"/>
    </source>
</evidence>
<dbReference type="OrthoDB" id="9764015at2"/>
<dbReference type="InterPro" id="IPR018649">
    <property type="entry name" value="SHOCT"/>
</dbReference>
<dbReference type="AlphaFoldDB" id="A0A4R6WQS6"/>
<feature type="domain" description="SPFH" evidence="2">
    <location>
        <begin position="26"/>
        <end position="233"/>
    </location>
</feature>
<dbReference type="InterPro" id="IPR036013">
    <property type="entry name" value="Band_7/SPFH_dom_sf"/>
</dbReference>
<evidence type="ECO:0000313" key="4">
    <source>
        <dbReference type="Proteomes" id="UP000295292"/>
    </source>
</evidence>
<dbReference type="RefSeq" id="WP_133582677.1">
    <property type="nucleotide sequence ID" value="NZ_SNYV01000003.1"/>
</dbReference>
<proteinExistence type="predicted"/>
<dbReference type="EMBL" id="SNYV01000003">
    <property type="protein sequence ID" value="TDQ81729.1"/>
    <property type="molecule type" value="Genomic_DNA"/>
</dbReference>
<dbReference type="Pfam" id="PF09851">
    <property type="entry name" value="SHOCT"/>
    <property type="match status" value="1"/>
</dbReference>
<name>A0A4R6WQS6_9SPHI</name>
<keyword evidence="3" id="KW-0378">Hydrolase</keyword>
<dbReference type="PANTHER" id="PTHR37826:SF2">
    <property type="entry name" value="ZINC-RIBBON DOMAIN-CONTAINING PROTEIN"/>
    <property type="match status" value="1"/>
</dbReference>
<dbReference type="Proteomes" id="UP000295292">
    <property type="component" value="Unassembled WGS sequence"/>
</dbReference>
<reference evidence="3 4" key="1">
    <citation type="submission" date="2019-03" db="EMBL/GenBank/DDBJ databases">
        <title>Genomic Encyclopedia of Archaeal and Bacterial Type Strains, Phase II (KMG-II): from individual species to whole genera.</title>
        <authorList>
            <person name="Goeker M."/>
        </authorList>
    </citation>
    <scope>NUCLEOTIDE SEQUENCE [LARGE SCALE GENOMIC DNA]</scope>
    <source>
        <strain evidence="3 4">DSM 28353</strain>
    </source>
</reference>
<dbReference type="InterPro" id="IPR033880">
    <property type="entry name" value="SPFH_YdjI"/>
</dbReference>
<keyword evidence="3" id="KW-0645">Protease</keyword>
<dbReference type="Pfam" id="PF13421">
    <property type="entry name" value="Band_7_1"/>
    <property type="match status" value="1"/>
</dbReference>
<dbReference type="GO" id="GO:0008233">
    <property type="term" value="F:peptidase activity"/>
    <property type="evidence" value="ECO:0007669"/>
    <property type="project" value="UniProtKB-KW"/>
</dbReference>
<keyword evidence="4" id="KW-1185">Reference proteome</keyword>
<evidence type="ECO:0000313" key="3">
    <source>
        <dbReference type="EMBL" id="TDQ81729.1"/>
    </source>
</evidence>
<dbReference type="GO" id="GO:0006508">
    <property type="term" value="P:proteolysis"/>
    <property type="evidence" value="ECO:0007669"/>
    <property type="project" value="UniProtKB-KW"/>
</dbReference>